<proteinExistence type="predicted"/>
<dbReference type="HOGENOM" id="CLU_2263224_0_0_1"/>
<organism evidence="1 2">
    <name type="scientific">Aureobasidium melanogenum (strain CBS 110374)</name>
    <name type="common">Aureobasidium pullulans var. melanogenum</name>
    <dbReference type="NCBI Taxonomy" id="1043003"/>
    <lineage>
        <taxon>Eukaryota</taxon>
        <taxon>Fungi</taxon>
        <taxon>Dikarya</taxon>
        <taxon>Ascomycota</taxon>
        <taxon>Pezizomycotina</taxon>
        <taxon>Dothideomycetes</taxon>
        <taxon>Dothideomycetidae</taxon>
        <taxon>Dothideales</taxon>
        <taxon>Saccotheciaceae</taxon>
        <taxon>Aureobasidium</taxon>
    </lineage>
</organism>
<reference evidence="1 2" key="1">
    <citation type="journal article" date="2014" name="BMC Genomics">
        <title>Genome sequencing of four Aureobasidium pullulans varieties: biotechnological potential, stress tolerance, and description of new species.</title>
        <authorList>
            <person name="Gostin Ar C."/>
            <person name="Ohm R.A."/>
            <person name="Kogej T."/>
            <person name="Sonjak S."/>
            <person name="Turk M."/>
            <person name="Zajc J."/>
            <person name="Zalar P."/>
            <person name="Grube M."/>
            <person name="Sun H."/>
            <person name="Han J."/>
            <person name="Sharma A."/>
            <person name="Chiniquy J."/>
            <person name="Ngan C.Y."/>
            <person name="Lipzen A."/>
            <person name="Barry K."/>
            <person name="Grigoriev I.V."/>
            <person name="Gunde-Cimerman N."/>
        </authorList>
    </citation>
    <scope>NUCLEOTIDE SEQUENCE [LARGE SCALE GENOMIC DNA]</scope>
    <source>
        <strain evidence="1 2">CBS 110374</strain>
    </source>
</reference>
<dbReference type="GeneID" id="63922417"/>
<dbReference type="RefSeq" id="XP_040874497.1">
    <property type="nucleotide sequence ID" value="XM_041029044.1"/>
</dbReference>
<dbReference type="AlphaFoldDB" id="A0A074VAT7"/>
<name>A0A074VAT7_AURM1</name>
<evidence type="ECO:0000313" key="2">
    <source>
        <dbReference type="Proteomes" id="UP000030672"/>
    </source>
</evidence>
<keyword evidence="2" id="KW-1185">Reference proteome</keyword>
<dbReference type="EMBL" id="KL584929">
    <property type="protein sequence ID" value="KEQ57473.1"/>
    <property type="molecule type" value="Genomic_DNA"/>
</dbReference>
<dbReference type="Proteomes" id="UP000030672">
    <property type="component" value="Unassembled WGS sequence"/>
</dbReference>
<protein>
    <submittedName>
        <fullName evidence="1">Uncharacterized protein</fullName>
    </submittedName>
</protein>
<evidence type="ECO:0000313" key="1">
    <source>
        <dbReference type="EMBL" id="KEQ57473.1"/>
    </source>
</evidence>
<accession>A0A074VAT7</accession>
<gene>
    <name evidence="1" type="ORF">M437DRAFT_89397</name>
</gene>
<sequence>MASSSLPLSPPLIDPRIPHDRNLGFAPEPTTIVSASALVTPSQRHSPLLLLLGLALSSLPSTSGSSYLAPVSDEKFIAERTLWHAQMPYAHSHWFIRTLDSLR</sequence>